<gene>
    <name evidence="3" type="ORF">ASPCADRAFT_59704</name>
</gene>
<keyword evidence="1" id="KW-0472">Membrane</keyword>
<name>A0A1R3R742_ASPC5</name>
<keyword evidence="1" id="KW-1133">Transmembrane helix</keyword>
<sequence length="268" mass="29593">MAVSSVLTIPREKRYIAIAEIIIFSAIQIVQFLMKFTQEWRHWHHDKRKSYARCFLYAWCGMLGMLAQLRIAGSAIVIANSRPDQSLLIAETVLQSIGLSPLLFEVSLVLLRSGQSGRTGPGNSRYPKHIRFLLHFFRFPVFISILLVVVGGCIDIRACVDAGVAVFVVTFAFICGLVGWLAAKYRAVLPTAGYHCVLIVLMTLPFLAVRVAYFLLGQYGSPKFSPVTGSGGIMVGMSLVMEIFIVIILLLARAVAEPFLPVGIETNQ</sequence>
<keyword evidence="1" id="KW-0812">Transmembrane</keyword>
<feature type="transmembrane region" description="Helical" evidence="1">
    <location>
        <begin position="92"/>
        <end position="111"/>
    </location>
</feature>
<evidence type="ECO:0000313" key="3">
    <source>
        <dbReference type="EMBL" id="OOF90290.1"/>
    </source>
</evidence>
<protein>
    <recommendedName>
        <fullName evidence="2">DUF7702 domain-containing protein</fullName>
    </recommendedName>
</protein>
<dbReference type="OrthoDB" id="4314040at2759"/>
<feature type="transmembrane region" description="Helical" evidence="1">
    <location>
        <begin position="132"/>
        <end position="150"/>
    </location>
</feature>
<dbReference type="EMBL" id="KV907547">
    <property type="protein sequence ID" value="OOF90290.1"/>
    <property type="molecule type" value="Genomic_DNA"/>
</dbReference>
<keyword evidence="4" id="KW-1185">Reference proteome</keyword>
<proteinExistence type="predicted"/>
<dbReference type="VEuPathDB" id="FungiDB:ASPCADRAFT_59704"/>
<evidence type="ECO:0000256" key="1">
    <source>
        <dbReference type="SAM" id="Phobius"/>
    </source>
</evidence>
<dbReference type="PANTHER" id="PTHR42109:SF2">
    <property type="entry name" value="INTEGRAL MEMBRANE PROTEIN"/>
    <property type="match status" value="1"/>
</dbReference>
<feature type="transmembrane region" description="Helical" evidence="1">
    <location>
        <begin position="194"/>
        <end position="213"/>
    </location>
</feature>
<accession>A0A1R3R742</accession>
<dbReference type="Pfam" id="PF24800">
    <property type="entry name" value="DUF7702"/>
    <property type="match status" value="1"/>
</dbReference>
<feature type="transmembrane region" description="Helical" evidence="1">
    <location>
        <begin position="233"/>
        <end position="252"/>
    </location>
</feature>
<reference evidence="4" key="1">
    <citation type="journal article" date="2017" name="Genome Biol.">
        <title>Comparative genomics reveals high biological diversity and specific adaptations in the industrially and medically important fungal genus Aspergillus.</title>
        <authorList>
            <person name="de Vries R.P."/>
            <person name="Riley R."/>
            <person name="Wiebenga A."/>
            <person name="Aguilar-Osorio G."/>
            <person name="Amillis S."/>
            <person name="Uchima C.A."/>
            <person name="Anderluh G."/>
            <person name="Asadollahi M."/>
            <person name="Askin M."/>
            <person name="Barry K."/>
            <person name="Battaglia E."/>
            <person name="Bayram O."/>
            <person name="Benocci T."/>
            <person name="Braus-Stromeyer S.A."/>
            <person name="Caldana C."/>
            <person name="Canovas D."/>
            <person name="Cerqueira G.C."/>
            <person name="Chen F."/>
            <person name="Chen W."/>
            <person name="Choi C."/>
            <person name="Clum A."/>
            <person name="Dos Santos R.A."/>
            <person name="Damasio A.R."/>
            <person name="Diallinas G."/>
            <person name="Emri T."/>
            <person name="Fekete E."/>
            <person name="Flipphi M."/>
            <person name="Freyberg S."/>
            <person name="Gallo A."/>
            <person name="Gournas C."/>
            <person name="Habgood R."/>
            <person name="Hainaut M."/>
            <person name="Harispe M.L."/>
            <person name="Henrissat B."/>
            <person name="Hilden K.S."/>
            <person name="Hope R."/>
            <person name="Hossain A."/>
            <person name="Karabika E."/>
            <person name="Karaffa L."/>
            <person name="Karanyi Z."/>
            <person name="Krasevec N."/>
            <person name="Kuo A."/>
            <person name="Kusch H."/>
            <person name="LaButti K."/>
            <person name="Lagendijk E.L."/>
            <person name="Lapidus A."/>
            <person name="Levasseur A."/>
            <person name="Lindquist E."/>
            <person name="Lipzen A."/>
            <person name="Logrieco A.F."/>
            <person name="MacCabe A."/>
            <person name="Maekelae M.R."/>
            <person name="Malavazi I."/>
            <person name="Melin P."/>
            <person name="Meyer V."/>
            <person name="Mielnichuk N."/>
            <person name="Miskei M."/>
            <person name="Molnar A.P."/>
            <person name="Mule G."/>
            <person name="Ngan C.Y."/>
            <person name="Orejas M."/>
            <person name="Orosz E."/>
            <person name="Ouedraogo J.P."/>
            <person name="Overkamp K.M."/>
            <person name="Park H.-S."/>
            <person name="Perrone G."/>
            <person name="Piumi F."/>
            <person name="Punt P.J."/>
            <person name="Ram A.F."/>
            <person name="Ramon A."/>
            <person name="Rauscher S."/>
            <person name="Record E."/>
            <person name="Riano-Pachon D.M."/>
            <person name="Robert V."/>
            <person name="Roehrig J."/>
            <person name="Ruller R."/>
            <person name="Salamov A."/>
            <person name="Salih N.S."/>
            <person name="Samson R.A."/>
            <person name="Sandor E."/>
            <person name="Sanguinetti M."/>
            <person name="Schuetze T."/>
            <person name="Sepcic K."/>
            <person name="Shelest E."/>
            <person name="Sherlock G."/>
            <person name="Sophianopoulou V."/>
            <person name="Squina F.M."/>
            <person name="Sun H."/>
            <person name="Susca A."/>
            <person name="Todd R.B."/>
            <person name="Tsang A."/>
            <person name="Unkles S.E."/>
            <person name="van de Wiele N."/>
            <person name="van Rossen-Uffink D."/>
            <person name="Oliveira J.V."/>
            <person name="Vesth T.C."/>
            <person name="Visser J."/>
            <person name="Yu J.-H."/>
            <person name="Zhou M."/>
            <person name="Andersen M.R."/>
            <person name="Archer D.B."/>
            <person name="Baker S.E."/>
            <person name="Benoit I."/>
            <person name="Brakhage A.A."/>
            <person name="Braus G.H."/>
            <person name="Fischer R."/>
            <person name="Frisvad J.C."/>
            <person name="Goldman G.H."/>
            <person name="Houbraken J."/>
            <person name="Oakley B."/>
            <person name="Pocsi I."/>
            <person name="Scazzocchio C."/>
            <person name="Seiboth B."/>
            <person name="vanKuyk P.A."/>
            <person name="Wortman J."/>
            <person name="Dyer P.S."/>
            <person name="Grigoriev I.V."/>
        </authorList>
    </citation>
    <scope>NUCLEOTIDE SEQUENCE [LARGE SCALE GENOMIC DNA]</scope>
    <source>
        <strain evidence="4">ITEM 5010</strain>
    </source>
</reference>
<organism evidence="3 4">
    <name type="scientific">Aspergillus carbonarius (strain ITEM 5010)</name>
    <dbReference type="NCBI Taxonomy" id="602072"/>
    <lineage>
        <taxon>Eukaryota</taxon>
        <taxon>Fungi</taxon>
        <taxon>Dikarya</taxon>
        <taxon>Ascomycota</taxon>
        <taxon>Pezizomycotina</taxon>
        <taxon>Eurotiomycetes</taxon>
        <taxon>Eurotiomycetidae</taxon>
        <taxon>Eurotiales</taxon>
        <taxon>Aspergillaceae</taxon>
        <taxon>Aspergillus</taxon>
        <taxon>Aspergillus subgen. Circumdati</taxon>
    </lineage>
</organism>
<dbReference type="PANTHER" id="PTHR42109">
    <property type="entry name" value="UNPLACED GENOMIC SCAFFOLD UM_SCAF_CONTIG_1.265, WHOLE GENOME SHOTGUN SEQUENCE"/>
    <property type="match status" value="1"/>
</dbReference>
<evidence type="ECO:0000259" key="2">
    <source>
        <dbReference type="Pfam" id="PF24800"/>
    </source>
</evidence>
<feature type="domain" description="DUF7702" evidence="2">
    <location>
        <begin position="13"/>
        <end position="251"/>
    </location>
</feature>
<feature type="transmembrane region" description="Helical" evidence="1">
    <location>
        <begin position="15"/>
        <end position="34"/>
    </location>
</feature>
<feature type="transmembrane region" description="Helical" evidence="1">
    <location>
        <begin position="162"/>
        <end position="182"/>
    </location>
</feature>
<dbReference type="InterPro" id="IPR056119">
    <property type="entry name" value="DUF7702"/>
</dbReference>
<evidence type="ECO:0000313" key="4">
    <source>
        <dbReference type="Proteomes" id="UP000188318"/>
    </source>
</evidence>
<dbReference type="OMA" id="RCIFYSW"/>
<dbReference type="AlphaFoldDB" id="A0A1R3R742"/>
<dbReference type="Proteomes" id="UP000188318">
    <property type="component" value="Unassembled WGS sequence"/>
</dbReference>
<feature type="transmembrane region" description="Helical" evidence="1">
    <location>
        <begin position="55"/>
        <end position="80"/>
    </location>
</feature>